<dbReference type="STRING" id="1048834.TC41_0435"/>
<dbReference type="PATRIC" id="fig|1048834.4.peg.405"/>
<evidence type="ECO:0000313" key="1">
    <source>
        <dbReference type="EMBL" id="AEJ42401.1"/>
    </source>
</evidence>
<reference evidence="2" key="2">
    <citation type="submission" date="2011-06" db="EMBL/GenBank/DDBJ databases">
        <title>The complete genome sequence of Alicyclobacillus acidocaldarius sp. Tc-4-1.</title>
        <authorList>
            <person name="Chen Y."/>
            <person name="He Y."/>
            <person name="Dong Z."/>
            <person name="Hu S."/>
        </authorList>
    </citation>
    <scope>NUCLEOTIDE SEQUENCE [LARGE SCALE GENOMIC DNA]</scope>
    <source>
        <strain evidence="2">Tc-4-1</strain>
    </source>
</reference>
<organism evidence="1 2">
    <name type="scientific">Alicyclobacillus acidocaldarius (strain Tc-4-1)</name>
    <name type="common">Bacillus acidocaldarius</name>
    <dbReference type="NCBI Taxonomy" id="1048834"/>
    <lineage>
        <taxon>Bacteria</taxon>
        <taxon>Bacillati</taxon>
        <taxon>Bacillota</taxon>
        <taxon>Bacilli</taxon>
        <taxon>Bacillales</taxon>
        <taxon>Alicyclobacillaceae</taxon>
        <taxon>Alicyclobacillus</taxon>
    </lineage>
</organism>
<proteinExistence type="predicted"/>
<sequence>MVECSLDQEILYLTRSGKDLARKTRRWLRQHPEATLGEVAEQVRDLFQLRDLGDLADRPLRELPECRWIVLGENDRGRIEVQKDVAGLGDVRYVETRG</sequence>
<reference evidence="1 2" key="1">
    <citation type="journal article" date="2011" name="J. Bacteriol.">
        <title>Complete Genome Sequence of Alicyclobacillus acidocaldarius Strain Tc-4-1.</title>
        <authorList>
            <person name="Chen Y."/>
            <person name="He Y."/>
            <person name="Zhang B."/>
            <person name="Yang J."/>
            <person name="Li W."/>
            <person name="Dong Z."/>
            <person name="Hu S."/>
        </authorList>
    </citation>
    <scope>NUCLEOTIDE SEQUENCE [LARGE SCALE GENOMIC DNA]</scope>
    <source>
        <strain evidence="1 2">Tc-4-1</strain>
    </source>
</reference>
<name>F8IL21_ALIAT</name>
<dbReference type="KEGG" id="aad:TC41_0435"/>
<dbReference type="EMBL" id="CP002902">
    <property type="protein sequence ID" value="AEJ42401.1"/>
    <property type="molecule type" value="Genomic_DNA"/>
</dbReference>
<accession>F8IL21</accession>
<dbReference type="HOGENOM" id="CLU_2393345_0_0_9"/>
<evidence type="ECO:0000313" key="2">
    <source>
        <dbReference type="Proteomes" id="UP000000292"/>
    </source>
</evidence>
<protein>
    <submittedName>
        <fullName evidence="1">Uncharacterized protein</fullName>
    </submittedName>
</protein>
<dbReference type="Proteomes" id="UP000000292">
    <property type="component" value="Chromosome"/>
</dbReference>
<gene>
    <name evidence="1" type="ordered locus">TC41_0435</name>
</gene>
<dbReference type="AlphaFoldDB" id="F8IL21"/>